<name>A0A2A6CYP6_PRIPA</name>
<dbReference type="EnsemblMetazoa" id="PPA36249.1">
    <property type="protein sequence ID" value="PPA36249.1"/>
    <property type="gene ID" value="WBGene00274618"/>
</dbReference>
<gene>
    <name evidence="1" type="primary">WBGene00274618</name>
</gene>
<dbReference type="AlphaFoldDB" id="A0A2A6CYP6"/>
<evidence type="ECO:0000313" key="2">
    <source>
        <dbReference type="Proteomes" id="UP000005239"/>
    </source>
</evidence>
<proteinExistence type="predicted"/>
<protein>
    <submittedName>
        <fullName evidence="1">Uncharacterized protein</fullName>
    </submittedName>
</protein>
<reference evidence="2" key="1">
    <citation type="journal article" date="2008" name="Nat. Genet.">
        <title>The Pristionchus pacificus genome provides a unique perspective on nematode lifestyle and parasitism.</title>
        <authorList>
            <person name="Dieterich C."/>
            <person name="Clifton S.W."/>
            <person name="Schuster L.N."/>
            <person name="Chinwalla A."/>
            <person name="Delehaunty K."/>
            <person name="Dinkelacker I."/>
            <person name="Fulton L."/>
            <person name="Fulton R."/>
            <person name="Godfrey J."/>
            <person name="Minx P."/>
            <person name="Mitreva M."/>
            <person name="Roeseler W."/>
            <person name="Tian H."/>
            <person name="Witte H."/>
            <person name="Yang S.P."/>
            <person name="Wilson R.K."/>
            <person name="Sommer R.J."/>
        </authorList>
    </citation>
    <scope>NUCLEOTIDE SEQUENCE [LARGE SCALE GENOMIC DNA]</scope>
    <source>
        <strain evidence="2">PS312</strain>
    </source>
</reference>
<dbReference type="Proteomes" id="UP000005239">
    <property type="component" value="Unassembled WGS sequence"/>
</dbReference>
<organism evidence="1 2">
    <name type="scientific">Pristionchus pacificus</name>
    <name type="common">Parasitic nematode worm</name>
    <dbReference type="NCBI Taxonomy" id="54126"/>
    <lineage>
        <taxon>Eukaryota</taxon>
        <taxon>Metazoa</taxon>
        <taxon>Ecdysozoa</taxon>
        <taxon>Nematoda</taxon>
        <taxon>Chromadorea</taxon>
        <taxon>Rhabditida</taxon>
        <taxon>Rhabditina</taxon>
        <taxon>Diplogasteromorpha</taxon>
        <taxon>Diplogasteroidea</taxon>
        <taxon>Neodiplogasteridae</taxon>
        <taxon>Pristionchus</taxon>
    </lineage>
</organism>
<accession>A0A2A6CYP6</accession>
<accession>A0A8R1UQM8</accession>
<keyword evidence="2" id="KW-1185">Reference proteome</keyword>
<evidence type="ECO:0000313" key="1">
    <source>
        <dbReference type="EnsemblMetazoa" id="PPA36249.1"/>
    </source>
</evidence>
<sequence length="93" mass="10270">TCEWVGTAPVCMPDECPAGKVEIVRAGNVVFKFLEIENPCSIGEKLLCCDPKVVRADKFKECPAGKIQVLEKRGTHGTWGEKFCCDEGTFVFE</sequence>
<reference evidence="1" key="2">
    <citation type="submission" date="2022-06" db="UniProtKB">
        <authorList>
            <consortium name="EnsemblMetazoa"/>
        </authorList>
    </citation>
    <scope>IDENTIFICATION</scope>
    <source>
        <strain evidence="1">PS312</strain>
    </source>
</reference>